<name>A0A5N6RJ52_9ROSI</name>
<dbReference type="Gene3D" id="2.30.30.210">
    <property type="entry name" value="Ribonuclease P/MRP, subunit p29"/>
    <property type="match status" value="1"/>
</dbReference>
<dbReference type="OrthoDB" id="1932291at2759"/>
<keyword evidence="2 3" id="KW-0175">Coiled coil</keyword>
<dbReference type="Proteomes" id="UP000327013">
    <property type="component" value="Chromosome 7"/>
</dbReference>
<evidence type="ECO:0000313" key="6">
    <source>
        <dbReference type="EMBL" id="KAE8099534.1"/>
    </source>
</evidence>
<feature type="region of interest" description="Disordered" evidence="4">
    <location>
        <begin position="943"/>
        <end position="981"/>
    </location>
</feature>
<dbReference type="InterPro" id="IPR036980">
    <property type="entry name" value="RNase_P/MRP_Rpp29_sf"/>
</dbReference>
<comment type="similarity">
    <text evidence="1">Belongs to the ICR family.</text>
</comment>
<feature type="domain" description="GST N-terminal" evidence="5">
    <location>
        <begin position="290"/>
        <end position="317"/>
    </location>
</feature>
<feature type="compositionally biased region" description="Low complexity" evidence="4">
    <location>
        <begin position="409"/>
        <end position="424"/>
    </location>
</feature>
<dbReference type="InterPro" id="IPR004045">
    <property type="entry name" value="Glutathione_S-Trfase_N"/>
</dbReference>
<dbReference type="PANTHER" id="PTHR34224">
    <property type="entry name" value="INTERACTOR OF CONSTITUTIVE ACTIVE ROPS 2, CHLOROPLASTIC-RELATED"/>
    <property type="match status" value="1"/>
</dbReference>
<feature type="region of interest" description="Disordered" evidence="4">
    <location>
        <begin position="383"/>
        <end position="486"/>
    </location>
</feature>
<feature type="coiled-coil region" evidence="3">
    <location>
        <begin position="614"/>
        <end position="731"/>
    </location>
</feature>
<feature type="compositionally biased region" description="Basic and acidic residues" evidence="4">
    <location>
        <begin position="36"/>
        <end position="47"/>
    </location>
</feature>
<dbReference type="Gene3D" id="3.40.30.10">
    <property type="entry name" value="Glutaredoxin"/>
    <property type="match status" value="1"/>
</dbReference>
<dbReference type="GO" id="GO:0003723">
    <property type="term" value="F:RNA binding"/>
    <property type="evidence" value="ECO:0007669"/>
    <property type="project" value="InterPro"/>
</dbReference>
<feature type="compositionally biased region" description="Basic and acidic residues" evidence="4">
    <location>
        <begin position="433"/>
        <end position="454"/>
    </location>
</feature>
<dbReference type="SUPFAM" id="SSF101744">
    <property type="entry name" value="Rof/RNase P subunit-like"/>
    <property type="match status" value="1"/>
</dbReference>
<dbReference type="GO" id="GO:0030677">
    <property type="term" value="C:ribonuclease P complex"/>
    <property type="evidence" value="ECO:0007669"/>
    <property type="project" value="InterPro"/>
</dbReference>
<dbReference type="InterPro" id="IPR029688">
    <property type="entry name" value="ICR"/>
</dbReference>
<feature type="coiled-coil region" evidence="3">
    <location>
        <begin position="826"/>
        <end position="862"/>
    </location>
</feature>
<feature type="region of interest" description="Disordered" evidence="4">
    <location>
        <begin position="28"/>
        <end position="54"/>
    </location>
</feature>
<feature type="compositionally biased region" description="Polar residues" evidence="4">
    <location>
        <begin position="943"/>
        <end position="964"/>
    </location>
</feature>
<evidence type="ECO:0000256" key="1">
    <source>
        <dbReference type="ARBA" id="ARBA00009778"/>
    </source>
</evidence>
<protein>
    <recommendedName>
        <fullName evidence="5">GST N-terminal domain-containing protein</fullName>
    </recommendedName>
</protein>
<dbReference type="EMBL" id="CM017327">
    <property type="protein sequence ID" value="KAE8099534.1"/>
    <property type="molecule type" value="Genomic_DNA"/>
</dbReference>
<reference evidence="6 7" key="1">
    <citation type="submission" date="2019-06" db="EMBL/GenBank/DDBJ databases">
        <title>A chromosomal-level reference genome of Carpinus fangiana (Coryloideae, Betulaceae).</title>
        <authorList>
            <person name="Yang X."/>
            <person name="Wang Z."/>
            <person name="Zhang L."/>
            <person name="Hao G."/>
            <person name="Liu J."/>
            <person name="Yang Y."/>
        </authorList>
    </citation>
    <scope>NUCLEOTIDE SEQUENCE [LARGE SCALE GENOMIC DNA]</scope>
    <source>
        <strain evidence="6">Cfa_2016G</strain>
        <tissue evidence="6">Leaf</tissue>
    </source>
</reference>
<dbReference type="GO" id="GO:0001682">
    <property type="term" value="P:tRNA 5'-leader removal"/>
    <property type="evidence" value="ECO:0007669"/>
    <property type="project" value="InterPro"/>
</dbReference>
<feature type="coiled-coil region" evidence="3">
    <location>
        <begin position="761"/>
        <end position="802"/>
    </location>
</feature>
<proteinExistence type="inferred from homology"/>
<dbReference type="AlphaFoldDB" id="A0A5N6RJ52"/>
<dbReference type="Pfam" id="PF01868">
    <property type="entry name" value="RNase_P-MRP_p29"/>
    <property type="match status" value="1"/>
</dbReference>
<dbReference type="PANTHER" id="PTHR34224:SF4">
    <property type="entry name" value="INTERACTOR OF CONSTITUTIVE ACTIVE ROPS 2, CHLOROPLASTIC"/>
    <property type="match status" value="1"/>
</dbReference>
<evidence type="ECO:0000313" key="7">
    <source>
        <dbReference type="Proteomes" id="UP000327013"/>
    </source>
</evidence>
<gene>
    <name evidence="6" type="ORF">FH972_017510</name>
</gene>
<evidence type="ECO:0000256" key="3">
    <source>
        <dbReference type="SAM" id="Coils"/>
    </source>
</evidence>
<accession>A0A5N6RJ52</accession>
<dbReference type="InterPro" id="IPR023534">
    <property type="entry name" value="Rof/RNase_P-like"/>
</dbReference>
<evidence type="ECO:0000256" key="4">
    <source>
        <dbReference type="SAM" id="MobiDB-lite"/>
    </source>
</evidence>
<organism evidence="6 7">
    <name type="scientific">Carpinus fangiana</name>
    <dbReference type="NCBI Taxonomy" id="176857"/>
    <lineage>
        <taxon>Eukaryota</taxon>
        <taxon>Viridiplantae</taxon>
        <taxon>Streptophyta</taxon>
        <taxon>Embryophyta</taxon>
        <taxon>Tracheophyta</taxon>
        <taxon>Spermatophyta</taxon>
        <taxon>Magnoliopsida</taxon>
        <taxon>eudicotyledons</taxon>
        <taxon>Gunneridae</taxon>
        <taxon>Pentapetalae</taxon>
        <taxon>rosids</taxon>
        <taxon>fabids</taxon>
        <taxon>Fagales</taxon>
        <taxon>Betulaceae</taxon>
        <taxon>Carpinus</taxon>
    </lineage>
</organism>
<dbReference type="Pfam" id="PF13417">
    <property type="entry name" value="GST_N_3"/>
    <property type="match status" value="1"/>
</dbReference>
<evidence type="ECO:0000256" key="2">
    <source>
        <dbReference type="ARBA" id="ARBA00023054"/>
    </source>
</evidence>
<keyword evidence="7" id="KW-1185">Reference proteome</keyword>
<sequence length="998" mass="111199">MATDTVLQDQRKRTLEALERRFAVEHLLQQKKNKKSLNEGDKKEHNRTGSSVIASLANKTDAAVTPTLGTSSKKGIFTFSGHPASQDPEEDAPAYSQLSQPVHENLLATNIKLSSREGHMVDKILHELLQNGDSAQKYMQGSRSKKNDNWILLDNFVQGRGVSTGSHIRALRIHSKRSKRHMSMKQQKKCGSFDLPQELHKFGIFRPMHEMWKGYMMQLLKTIGKNQLAQCLLNADLHGAVILVAECKITSFTGVSGIVIRETAETFGIITQDDVIQGTTLGLAVESAGVPALEHNGKVTGESLDLIKYVDNNFEGPSLSPNISELDLACSLMLTPIDVAKDFSQLLQRCGSGGFEGKINYFLPCCHFYSRIKEYADAKSKFESRAGSLEVPQRKSPATPRTARQLKTPVADSDSVSPSPHPASRTPKGSPKVTERRSPRSPMSEKKRPGRVSELESQLAQLQEDLKKAKDQLNSSESWKRRAHQEAEEAKKDLLAMSANLEESQQQLLEISASEEARLQELRKISQDRDRAWQSELEAVQRQHSMDSAALTSAMNEIQKLKVQLEMVAESKATQAKNTESAHAEIGGLRMELSRTLSLVEKLKTELHDCKESEAQALEVISKTQRELEEANATAEMLRSDGINAMGAYNSLSLELEQSKVQVKSMEELVSKLQADLVDSSSNKLVDPTDKCKTVQENGENEDANQLKAELNLLKLEVGQLKAALDAAEIRYQEEYIQSTLQIRSAYELVERTKSESCKREAELEAELEKSKAHIEELRTHLMDKETELQSISDENQELNLKIGTNLSSEKEAELTMELQKSEADLGDLKASLLDKETELQNIAEENEVLKMEIKKRDMERNQVNDEAVASAEAARAAEREALMKLGYLTEEAEKSSRRAARVTEQLDAAQAANSEIETELRRLKVQSDQWRKAAEAAAAMLSSTGNNGKLVDRTSSVDSNYNPMGSPYSEDMDDDSPKKKNVNMLKKIGVLWKKGQK</sequence>
<feature type="coiled-coil region" evidence="3">
    <location>
        <begin position="893"/>
        <end position="934"/>
    </location>
</feature>
<evidence type="ECO:0000259" key="5">
    <source>
        <dbReference type="Pfam" id="PF13417"/>
    </source>
</evidence>
<dbReference type="InterPro" id="IPR002730">
    <property type="entry name" value="Rpp29/RNP1"/>
</dbReference>